<evidence type="ECO:0000256" key="1">
    <source>
        <dbReference type="SAM" id="SignalP"/>
    </source>
</evidence>
<dbReference type="AlphaFoldDB" id="A0A818DBQ3"/>
<keyword evidence="1" id="KW-0732">Signal</keyword>
<sequence>MKTSFVTVFLFTAVIFEINADPFVFFPQHLLPPIGTTFNFTFDGSLSTIHVSGVYSIQAVTGPDMKTIIGYRNWQSYSGGYSAIFYGVSYLNGTYLQALVDPNTQECINVFSEIMDCTNWLNTGIVNWDSRCSFVRVDSPISGAMTLTIVVSTSDLMRPANFSGTTTMTGSPDKVTIAYQFLSKTEEKNFPYIKCYF</sequence>
<dbReference type="Proteomes" id="UP000663865">
    <property type="component" value="Unassembled WGS sequence"/>
</dbReference>
<feature type="chain" id="PRO_5036232883" evidence="1">
    <location>
        <begin position="21"/>
        <end position="197"/>
    </location>
</feature>
<reference evidence="2" key="1">
    <citation type="submission" date="2021-02" db="EMBL/GenBank/DDBJ databases">
        <authorList>
            <person name="Nowell W R."/>
        </authorList>
    </citation>
    <scope>NUCLEOTIDE SEQUENCE</scope>
</reference>
<name>A0A818DBQ3_9BILA</name>
<evidence type="ECO:0000313" key="7">
    <source>
        <dbReference type="EMBL" id="CAF4508546.1"/>
    </source>
</evidence>
<dbReference type="Proteomes" id="UP000663862">
    <property type="component" value="Unassembled WGS sequence"/>
</dbReference>
<dbReference type="EMBL" id="CAJOBQ010003551">
    <property type="protein sequence ID" value="CAF4610115.1"/>
    <property type="molecule type" value="Genomic_DNA"/>
</dbReference>
<dbReference type="EMBL" id="CAJOBO010003977">
    <property type="protein sequence ID" value="CAF4508546.1"/>
    <property type="molecule type" value="Genomic_DNA"/>
</dbReference>
<dbReference type="EMBL" id="CAJNYU010001458">
    <property type="protein sequence ID" value="CAF3441140.1"/>
    <property type="molecule type" value="Genomic_DNA"/>
</dbReference>
<dbReference type="EMBL" id="CAJNXB010006124">
    <property type="protein sequence ID" value="CAF3468021.1"/>
    <property type="molecule type" value="Genomic_DNA"/>
</dbReference>
<evidence type="ECO:0000313" key="10">
    <source>
        <dbReference type="Proteomes" id="UP000663869"/>
    </source>
</evidence>
<evidence type="ECO:0000313" key="3">
    <source>
        <dbReference type="EMBL" id="CAF3468021.1"/>
    </source>
</evidence>
<accession>A0A818DBQ3</accession>
<keyword evidence="11" id="KW-1185">Reference proteome</keyword>
<evidence type="ECO:0000313" key="9">
    <source>
        <dbReference type="EMBL" id="CAF4827118.1"/>
    </source>
</evidence>
<dbReference type="EMBL" id="CAJOBP010001245">
    <property type="protein sequence ID" value="CAF4267365.1"/>
    <property type="molecule type" value="Genomic_DNA"/>
</dbReference>
<dbReference type="EMBL" id="CAJOBS010002634">
    <property type="protein sequence ID" value="CAF4827118.1"/>
    <property type="molecule type" value="Genomic_DNA"/>
</dbReference>
<gene>
    <name evidence="2" type="ORF">FME351_LOCUS12666</name>
    <name evidence="7" type="ORF">HFQ381_LOCUS28310</name>
    <name evidence="4" type="ORF">KIK155_LOCUS17421</name>
    <name evidence="5" type="ORF">LUA448_LOCUS27430</name>
    <name evidence="3" type="ORF">TIS948_LOCUS33125</name>
    <name evidence="9" type="ORF">TOA249_LOCUS24986</name>
    <name evidence="8" type="ORF">TSG867_LOCUS28381</name>
    <name evidence="6" type="ORF">UJA718_LOCUS10550</name>
</gene>
<evidence type="ECO:0000313" key="11">
    <source>
        <dbReference type="Proteomes" id="UP000663873"/>
    </source>
</evidence>
<proteinExistence type="predicted"/>
<organism evidence="2 10">
    <name type="scientific">Rotaria socialis</name>
    <dbReference type="NCBI Taxonomy" id="392032"/>
    <lineage>
        <taxon>Eukaryota</taxon>
        <taxon>Metazoa</taxon>
        <taxon>Spiralia</taxon>
        <taxon>Gnathifera</taxon>
        <taxon>Rotifera</taxon>
        <taxon>Eurotatoria</taxon>
        <taxon>Bdelloidea</taxon>
        <taxon>Philodinida</taxon>
        <taxon>Philodinidae</taxon>
        <taxon>Rotaria</taxon>
    </lineage>
</organism>
<dbReference type="Proteomes" id="UP000663851">
    <property type="component" value="Unassembled WGS sequence"/>
</dbReference>
<dbReference type="Proteomes" id="UP000663825">
    <property type="component" value="Unassembled WGS sequence"/>
</dbReference>
<evidence type="ECO:0000313" key="2">
    <source>
        <dbReference type="EMBL" id="CAF3441140.1"/>
    </source>
</evidence>
<dbReference type="Proteomes" id="UP000663838">
    <property type="component" value="Unassembled WGS sequence"/>
</dbReference>
<dbReference type="OrthoDB" id="9973027at2759"/>
<evidence type="ECO:0000313" key="8">
    <source>
        <dbReference type="EMBL" id="CAF4610115.1"/>
    </source>
</evidence>
<dbReference type="EMBL" id="CAJNYD010003741">
    <property type="protein sequence ID" value="CAF3540312.1"/>
    <property type="molecule type" value="Genomic_DNA"/>
</dbReference>
<protein>
    <submittedName>
        <fullName evidence="2">Uncharacterized protein</fullName>
    </submittedName>
</protein>
<evidence type="ECO:0000313" key="5">
    <source>
        <dbReference type="EMBL" id="CAF3540312.1"/>
    </source>
</evidence>
<dbReference type="Proteomes" id="UP000663869">
    <property type="component" value="Unassembled WGS sequence"/>
</dbReference>
<dbReference type="EMBL" id="CAJNYV010003047">
    <property type="protein sequence ID" value="CAF3530328.1"/>
    <property type="molecule type" value="Genomic_DNA"/>
</dbReference>
<dbReference type="Proteomes" id="UP000663833">
    <property type="component" value="Unassembled WGS sequence"/>
</dbReference>
<feature type="signal peptide" evidence="1">
    <location>
        <begin position="1"/>
        <end position="20"/>
    </location>
</feature>
<dbReference type="Proteomes" id="UP000663873">
    <property type="component" value="Unassembled WGS sequence"/>
</dbReference>
<evidence type="ECO:0000313" key="6">
    <source>
        <dbReference type="EMBL" id="CAF4267365.1"/>
    </source>
</evidence>
<comment type="caution">
    <text evidence="2">The sequence shown here is derived from an EMBL/GenBank/DDBJ whole genome shotgun (WGS) entry which is preliminary data.</text>
</comment>
<evidence type="ECO:0000313" key="4">
    <source>
        <dbReference type="EMBL" id="CAF3530328.1"/>
    </source>
</evidence>